<evidence type="ECO:0000313" key="3">
    <source>
        <dbReference type="Proteomes" id="UP000226079"/>
    </source>
</evidence>
<protein>
    <submittedName>
        <fullName evidence="2">Uncharacterized protein</fullName>
    </submittedName>
</protein>
<sequence>MFGFGVRSQRGVTTVEYLVIVAGISMIAVLGAGRVGLGVSSNLCEAGKSLGSSAQCVKPAAVPSASPTSTPVDIGGGTGGSGTGGSGSGGSSEPTATSTSSSGTGGGAGGGTGGAAATPTPTPTNSPGSMTYNTAVIDQDAILSDLSVRFNLGWFPSDWNQVSYPTTMTMDVTWSPALAVDKVIAGSDGTWTYTLIEPGKMRLTRTGSFDTSGFQPEPEILLVKPATRQSVQVSFSASAPNSPTLTRTASTTSIPY</sequence>
<gene>
    <name evidence="2" type="ORF">ATK74_0738</name>
</gene>
<feature type="compositionally biased region" description="Gly residues" evidence="1">
    <location>
        <begin position="74"/>
        <end position="90"/>
    </location>
</feature>
<dbReference type="EMBL" id="PDJC01000001">
    <property type="protein sequence ID" value="PFG16206.1"/>
    <property type="molecule type" value="Genomic_DNA"/>
</dbReference>
<feature type="region of interest" description="Disordered" evidence="1">
    <location>
        <begin position="234"/>
        <end position="256"/>
    </location>
</feature>
<comment type="caution">
    <text evidence="2">The sequence shown here is derived from an EMBL/GenBank/DDBJ whole genome shotgun (WGS) entry which is preliminary data.</text>
</comment>
<proteinExistence type="predicted"/>
<keyword evidence="3" id="KW-1185">Reference proteome</keyword>
<dbReference type="AlphaFoldDB" id="A0A2A9CPX8"/>
<dbReference type="Proteomes" id="UP000226079">
    <property type="component" value="Unassembled WGS sequence"/>
</dbReference>
<reference evidence="2 3" key="1">
    <citation type="submission" date="2017-10" db="EMBL/GenBank/DDBJ databases">
        <title>Sequencing the genomes of 1000 actinobacteria strains.</title>
        <authorList>
            <person name="Klenk H.-P."/>
        </authorList>
    </citation>
    <scope>NUCLEOTIDE SEQUENCE [LARGE SCALE GENOMIC DNA]</scope>
    <source>
        <strain evidence="2 3">DSM 15597</strain>
    </source>
</reference>
<accession>A0A2A9CPX8</accession>
<organism evidence="2 3">
    <name type="scientific">Propionicimonas paludicola</name>
    <dbReference type="NCBI Taxonomy" id="185243"/>
    <lineage>
        <taxon>Bacteria</taxon>
        <taxon>Bacillati</taxon>
        <taxon>Actinomycetota</taxon>
        <taxon>Actinomycetes</taxon>
        <taxon>Propionibacteriales</taxon>
        <taxon>Nocardioidaceae</taxon>
        <taxon>Propionicimonas</taxon>
    </lineage>
</organism>
<evidence type="ECO:0000256" key="1">
    <source>
        <dbReference type="SAM" id="MobiDB-lite"/>
    </source>
</evidence>
<name>A0A2A9CPX8_9ACTN</name>
<feature type="compositionally biased region" description="Low complexity" evidence="1">
    <location>
        <begin position="115"/>
        <end position="129"/>
    </location>
</feature>
<feature type="compositionally biased region" description="Gly residues" evidence="1">
    <location>
        <begin position="103"/>
        <end position="114"/>
    </location>
</feature>
<feature type="region of interest" description="Disordered" evidence="1">
    <location>
        <begin position="60"/>
        <end position="132"/>
    </location>
</feature>
<evidence type="ECO:0000313" key="2">
    <source>
        <dbReference type="EMBL" id="PFG16206.1"/>
    </source>
</evidence>
<feature type="compositionally biased region" description="Low complexity" evidence="1">
    <location>
        <begin position="91"/>
        <end position="102"/>
    </location>
</feature>